<keyword evidence="3" id="KW-1185">Reference proteome</keyword>
<feature type="domain" description="Cyclic di-GMP receptor atypical PilZ" evidence="1">
    <location>
        <begin position="45"/>
        <end position="186"/>
    </location>
</feature>
<protein>
    <recommendedName>
        <fullName evidence="1">Cyclic di-GMP receptor atypical PilZ domain-containing protein</fullName>
    </recommendedName>
</protein>
<dbReference type="EMBL" id="BMXY01000001">
    <property type="protein sequence ID" value="GGZ52866.1"/>
    <property type="molecule type" value="Genomic_DNA"/>
</dbReference>
<dbReference type="RefSeq" id="WP_189446515.1">
    <property type="nucleotide sequence ID" value="NZ_BMXY01000001.1"/>
</dbReference>
<evidence type="ECO:0000259" key="1">
    <source>
        <dbReference type="Pfam" id="PF16823"/>
    </source>
</evidence>
<comment type="caution">
    <text evidence="2">The sequence shown here is derived from an EMBL/GenBank/DDBJ whole genome shotgun (WGS) entry which is preliminary data.</text>
</comment>
<evidence type="ECO:0000313" key="2">
    <source>
        <dbReference type="EMBL" id="GGZ52866.1"/>
    </source>
</evidence>
<organism evidence="2 3">
    <name type="scientific">Cognatilysobacter xinjiangensis</name>
    <dbReference type="NCBI Taxonomy" id="546892"/>
    <lineage>
        <taxon>Bacteria</taxon>
        <taxon>Pseudomonadati</taxon>
        <taxon>Pseudomonadota</taxon>
        <taxon>Gammaproteobacteria</taxon>
        <taxon>Lysobacterales</taxon>
        <taxon>Lysobacteraceae</taxon>
        <taxon>Cognatilysobacter</taxon>
    </lineage>
</organism>
<accession>A0ABQ3BSD4</accession>
<proteinExistence type="predicted"/>
<name>A0ABQ3BSD4_9GAMM</name>
<reference evidence="3" key="1">
    <citation type="journal article" date="2019" name="Int. J. Syst. Evol. Microbiol.">
        <title>The Global Catalogue of Microorganisms (GCM) 10K type strain sequencing project: providing services to taxonomists for standard genome sequencing and annotation.</title>
        <authorList>
            <consortium name="The Broad Institute Genomics Platform"/>
            <consortium name="The Broad Institute Genome Sequencing Center for Infectious Disease"/>
            <person name="Wu L."/>
            <person name="Ma J."/>
        </authorList>
    </citation>
    <scope>NUCLEOTIDE SEQUENCE [LARGE SCALE GENOMIC DNA]</scope>
    <source>
        <strain evidence="3">KCTC 22558</strain>
    </source>
</reference>
<dbReference type="InterPro" id="IPR031800">
    <property type="entry name" value="PilZ_atypical"/>
</dbReference>
<dbReference type="Pfam" id="PF16823">
    <property type="entry name" value="tPilZ"/>
    <property type="match status" value="1"/>
</dbReference>
<sequence length="188" mass="20615">MNIEAAREALFGDAIASEDARPLSLLPALPEGRQRAALARGEALMRALALVDEARADEPEDSGADPALRRLEAKVDLLVGLVGALIQRDQPADPVRRLHWSSRGASVVLDADDDAPIVGDAVVLRLQPSDTLPEALQLPAHVLAIETIEGAPRAWLRFDPLPPNLEALLERHLFRLHRRAVAERRRQR</sequence>
<dbReference type="Proteomes" id="UP000643403">
    <property type="component" value="Unassembled WGS sequence"/>
</dbReference>
<gene>
    <name evidence="2" type="ORF">GCM10008101_02480</name>
</gene>
<evidence type="ECO:0000313" key="3">
    <source>
        <dbReference type="Proteomes" id="UP000643403"/>
    </source>
</evidence>